<dbReference type="SUPFAM" id="SSF81383">
    <property type="entry name" value="F-box domain"/>
    <property type="match status" value="1"/>
</dbReference>
<dbReference type="InterPro" id="IPR011990">
    <property type="entry name" value="TPR-like_helical_dom_sf"/>
</dbReference>
<dbReference type="STRING" id="1111077.M1WD75"/>
<dbReference type="SUPFAM" id="SSF52047">
    <property type="entry name" value="RNI-like"/>
    <property type="match status" value="1"/>
</dbReference>
<evidence type="ECO:0000313" key="3">
    <source>
        <dbReference type="Proteomes" id="UP000016801"/>
    </source>
</evidence>
<proteinExistence type="predicted"/>
<dbReference type="Pfam" id="PF12937">
    <property type="entry name" value="F-box-like"/>
    <property type="match status" value="1"/>
</dbReference>
<dbReference type="InterPro" id="IPR001810">
    <property type="entry name" value="F-box_dom"/>
</dbReference>
<evidence type="ECO:0000313" key="2">
    <source>
        <dbReference type="EMBL" id="CCE29319.1"/>
    </source>
</evidence>
<dbReference type="SUPFAM" id="SSF48452">
    <property type="entry name" value="TPR-like"/>
    <property type="match status" value="1"/>
</dbReference>
<name>M1WD75_CLAP2</name>
<dbReference type="Gene3D" id="3.80.10.10">
    <property type="entry name" value="Ribonuclease Inhibitor"/>
    <property type="match status" value="1"/>
</dbReference>
<dbReference type="InterPro" id="IPR032675">
    <property type="entry name" value="LRR_dom_sf"/>
</dbReference>
<reference evidence="2 3" key="1">
    <citation type="journal article" date="2013" name="PLoS Genet.">
        <title>Plant-symbiotic fungi as chemical engineers: Multi-genome analysis of the Clavicipitaceae reveals dynamics of alkaloid loci.</title>
        <authorList>
            <person name="Schardl C.L."/>
            <person name="Young C.A."/>
            <person name="Hesse U."/>
            <person name="Amyotte S.G."/>
            <person name="Andreeva K."/>
            <person name="Calie P.J."/>
            <person name="Fleetwood D.J."/>
            <person name="Haws D.C."/>
            <person name="Moore N."/>
            <person name="Oeser B."/>
            <person name="Panaccione D.G."/>
            <person name="Schweri K.K."/>
            <person name="Voisey C.R."/>
            <person name="Farman M.L."/>
            <person name="Jaromczyk J.W."/>
            <person name="Roe B.A."/>
            <person name="O'Sullivan D.M."/>
            <person name="Scott B."/>
            <person name="Tudzynski P."/>
            <person name="An Z."/>
            <person name="Arnaoudova E.G."/>
            <person name="Bullock C.T."/>
            <person name="Charlton N.D."/>
            <person name="Chen L."/>
            <person name="Cox M."/>
            <person name="Dinkins R.D."/>
            <person name="Florea S."/>
            <person name="Glenn A.E."/>
            <person name="Gordon A."/>
            <person name="Gueldener U."/>
            <person name="Harris D.R."/>
            <person name="Hollin W."/>
            <person name="Jaromczyk J."/>
            <person name="Johnson R.D."/>
            <person name="Khan A.K."/>
            <person name="Leistner E."/>
            <person name="Leuchtmann A."/>
            <person name="Li C."/>
            <person name="Liu J."/>
            <person name="Liu J."/>
            <person name="Liu M."/>
            <person name="Mace W."/>
            <person name="Machado C."/>
            <person name="Nagabhyru P."/>
            <person name="Pan J."/>
            <person name="Schmid J."/>
            <person name="Sugawara K."/>
            <person name="Steiner U."/>
            <person name="Takach J.E."/>
            <person name="Tanaka E."/>
            <person name="Webb J.S."/>
            <person name="Wilson E.V."/>
            <person name="Wiseman J.L."/>
            <person name="Yoshida R."/>
            <person name="Zeng Z."/>
        </authorList>
    </citation>
    <scope>NUCLEOTIDE SEQUENCE [LARGE SCALE GENOMIC DNA]</scope>
    <source>
        <strain evidence="2 3">20.1</strain>
    </source>
</reference>
<protein>
    <recommendedName>
        <fullName evidence="1">F-box domain-containing protein</fullName>
    </recommendedName>
</protein>
<dbReference type="VEuPathDB" id="FungiDB:CPUR_03012"/>
<dbReference type="AlphaFoldDB" id="M1WD75"/>
<sequence>MAGTAGAELNGELVAAIALGAVDWFAAARDVASTAGVAVLEIPICPVPGPSQLSQDIMSPYWVSKIEPTMADLIGSGRQLCAARKYKAKNYRRALGLFTSAMKSCPCARDIKRGRCTCKDFEKVATQGGSIFREAMYTCHCDIGRTFSKCDNLHHIEALDFRATTFVALGELEHAMKDAEWMLELAPRLPDGYLRLGKIAQLQKNDEFAWNIYTSGIEANEETSVDTSSKLQQLHDACKPLNWRFNCRRDPLCLPAELVTHIFSYLTFDQILLCLRVSKQWTCTLTSPVHAPLWRDMTFESSYRVTKRFPSPEELRRILSWAGDGGARKIVTPLFMELNQSMLTVMLEASPSLEHLAIEELQSPIEFPSNGMIWNRLKYFSLRDGSFGIRYGRRVDEPGGFPHSFLQHSASSLEHLYFEGIPAQWYDREPLIPFLPKLKTLRMNEPLCGHIPLSIFHLSIAFPRLEQLFIGPNLLNLDSKPVAIWREKWGNVWPHLKVLVFHFDLHDFMGRSIIHQMKTLSTIRHLVCLNRGNSLQHIHFGFVAEEWSDILFSRSDDLLPGFSLAEYAEFQNLRSFRSNQFCMSPDGARSFLFNAMKTKQLTSFDIKFPKDGVSDRVGDASTRHLKAYEWARGAPSIQQLGCHGFRFGPNSKNDEDMPLPQFLATFPNLRTLILNSWMYYNDKPAEFLNLLLAILRCTHLETIYTGLVDNEPLKQAAGEHGVRVMGWHGLEQWPIPLGA</sequence>
<organism evidence="2 3">
    <name type="scientific">Claviceps purpurea (strain 20.1)</name>
    <name type="common">Ergot fungus</name>
    <name type="synonym">Sphacelia segetum</name>
    <dbReference type="NCBI Taxonomy" id="1111077"/>
    <lineage>
        <taxon>Eukaryota</taxon>
        <taxon>Fungi</taxon>
        <taxon>Dikarya</taxon>
        <taxon>Ascomycota</taxon>
        <taxon>Pezizomycotina</taxon>
        <taxon>Sordariomycetes</taxon>
        <taxon>Hypocreomycetidae</taxon>
        <taxon>Hypocreales</taxon>
        <taxon>Clavicipitaceae</taxon>
        <taxon>Claviceps</taxon>
    </lineage>
</organism>
<dbReference type="HOGENOM" id="CLU_010622_0_0_1"/>
<dbReference type="Gene3D" id="1.20.1280.50">
    <property type="match status" value="1"/>
</dbReference>
<comment type="caution">
    <text evidence="2">The sequence shown here is derived from an EMBL/GenBank/DDBJ whole genome shotgun (WGS) entry which is preliminary data.</text>
</comment>
<dbReference type="Gene3D" id="1.25.40.10">
    <property type="entry name" value="Tetratricopeptide repeat domain"/>
    <property type="match status" value="1"/>
</dbReference>
<accession>M1WD75</accession>
<dbReference type="OrthoDB" id="2254954at2759"/>
<dbReference type="EMBL" id="CAGA01000013">
    <property type="protein sequence ID" value="CCE29319.1"/>
    <property type="molecule type" value="Genomic_DNA"/>
</dbReference>
<gene>
    <name evidence="2" type="ORF">CPUR_03012</name>
</gene>
<dbReference type="PROSITE" id="PS50181">
    <property type="entry name" value="FBOX"/>
    <property type="match status" value="1"/>
</dbReference>
<feature type="domain" description="F-box" evidence="1">
    <location>
        <begin position="248"/>
        <end position="297"/>
    </location>
</feature>
<keyword evidence="3" id="KW-1185">Reference proteome</keyword>
<dbReference type="Proteomes" id="UP000016801">
    <property type="component" value="Unassembled WGS sequence"/>
</dbReference>
<dbReference type="eggNOG" id="ENOG502S69X">
    <property type="taxonomic scope" value="Eukaryota"/>
</dbReference>
<evidence type="ECO:0000259" key="1">
    <source>
        <dbReference type="PROSITE" id="PS50181"/>
    </source>
</evidence>
<dbReference type="InterPro" id="IPR036047">
    <property type="entry name" value="F-box-like_dom_sf"/>
</dbReference>